<protein>
    <recommendedName>
        <fullName evidence="3">Glycosyltransferase 2-like domain-containing protein</fullName>
    </recommendedName>
</protein>
<dbReference type="EMBL" id="AZDL01000039">
    <property type="protein sequence ID" value="KRK91900.1"/>
    <property type="molecule type" value="Genomic_DNA"/>
</dbReference>
<keyword evidence="2" id="KW-0472">Membrane</keyword>
<evidence type="ECO:0000259" key="3">
    <source>
        <dbReference type="Pfam" id="PF00535"/>
    </source>
</evidence>
<dbReference type="AlphaFoldDB" id="A0AAJ0LEG1"/>
<dbReference type="PANTHER" id="PTHR43685">
    <property type="entry name" value="GLYCOSYLTRANSFERASE"/>
    <property type="match status" value="1"/>
</dbReference>
<feature type="transmembrane region" description="Helical" evidence="2">
    <location>
        <begin position="270"/>
        <end position="288"/>
    </location>
</feature>
<name>A0AAJ0LEG1_LATCU</name>
<accession>A0AAJ0LEG1</accession>
<proteinExistence type="predicted"/>
<feature type="transmembrane region" description="Helical" evidence="2">
    <location>
        <begin position="221"/>
        <end position="239"/>
    </location>
</feature>
<feature type="domain" description="Glycosyltransferase 2-like" evidence="3">
    <location>
        <begin position="519"/>
        <end position="656"/>
    </location>
</feature>
<dbReference type="InterPro" id="IPR050834">
    <property type="entry name" value="Glycosyltransf_2"/>
</dbReference>
<feature type="transmembrane region" description="Helical" evidence="2">
    <location>
        <begin position="191"/>
        <end position="214"/>
    </location>
</feature>
<keyword evidence="2" id="KW-1133">Transmembrane helix</keyword>
<feature type="transmembrane region" description="Helical" evidence="2">
    <location>
        <begin position="428"/>
        <end position="452"/>
    </location>
</feature>
<evidence type="ECO:0000313" key="4">
    <source>
        <dbReference type="EMBL" id="KRK91900.1"/>
    </source>
</evidence>
<dbReference type="Pfam" id="PF00535">
    <property type="entry name" value="Glycos_transf_2"/>
    <property type="match status" value="1"/>
</dbReference>
<dbReference type="SUPFAM" id="SSF53448">
    <property type="entry name" value="Nucleotide-diphospho-sugar transferases"/>
    <property type="match status" value="1"/>
</dbReference>
<feature type="transmembrane region" description="Helical" evidence="2">
    <location>
        <begin position="12"/>
        <end position="30"/>
    </location>
</feature>
<dbReference type="Proteomes" id="UP000050828">
    <property type="component" value="Unassembled WGS sequence"/>
</dbReference>
<feature type="transmembrane region" description="Helical" evidence="2">
    <location>
        <begin position="137"/>
        <end position="155"/>
    </location>
</feature>
<feature type="transmembrane region" description="Helical" evidence="2">
    <location>
        <begin position="108"/>
        <end position="125"/>
    </location>
</feature>
<feature type="transmembrane region" description="Helical" evidence="2">
    <location>
        <begin position="42"/>
        <end position="60"/>
    </location>
</feature>
<dbReference type="InterPro" id="IPR029044">
    <property type="entry name" value="Nucleotide-diphossugar_trans"/>
</dbReference>
<dbReference type="InterPro" id="IPR001173">
    <property type="entry name" value="Glyco_trans_2-like"/>
</dbReference>
<dbReference type="InterPro" id="IPR049504">
    <property type="entry name" value="O-antigen_lig"/>
</dbReference>
<dbReference type="Gene3D" id="3.90.550.10">
    <property type="entry name" value="Spore Coat Polysaccharide Biosynthesis Protein SpsA, Chain A"/>
    <property type="match status" value="1"/>
</dbReference>
<dbReference type="PANTHER" id="PTHR43685:SF2">
    <property type="entry name" value="GLYCOSYLTRANSFERASE 2-LIKE DOMAIN-CONTAINING PROTEIN"/>
    <property type="match status" value="1"/>
</dbReference>
<evidence type="ECO:0000256" key="2">
    <source>
        <dbReference type="SAM" id="Phobius"/>
    </source>
</evidence>
<evidence type="ECO:0000256" key="1">
    <source>
        <dbReference type="SAM" id="MobiDB-lite"/>
    </source>
</evidence>
<feature type="region of interest" description="Disordered" evidence="1">
    <location>
        <begin position="307"/>
        <end position="331"/>
    </location>
</feature>
<comment type="caution">
    <text evidence="4">The sequence shown here is derived from an EMBL/GenBank/DDBJ whole genome shotgun (WGS) entry which is preliminary data.</text>
</comment>
<evidence type="ECO:0000313" key="5">
    <source>
        <dbReference type="Proteomes" id="UP000050828"/>
    </source>
</evidence>
<reference evidence="4 5" key="1">
    <citation type="journal article" date="2015" name="Genome Announc.">
        <title>Expanding the biotechnology potential of lactobacilli through comparative genomics of 213 strains and associated genera.</title>
        <authorList>
            <person name="Sun Z."/>
            <person name="Harris H.M."/>
            <person name="McCann A."/>
            <person name="Guo C."/>
            <person name="Argimon S."/>
            <person name="Zhang W."/>
            <person name="Yang X."/>
            <person name="Jeffery I.B."/>
            <person name="Cooney J.C."/>
            <person name="Kagawa T.F."/>
            <person name="Liu W."/>
            <person name="Song Y."/>
            <person name="Salvetti E."/>
            <person name="Wrobel A."/>
            <person name="Rasinkangas P."/>
            <person name="Parkhill J."/>
            <person name="Rea M.C."/>
            <person name="O'Sullivan O."/>
            <person name="Ritari J."/>
            <person name="Douillard F.P."/>
            <person name="Paul Ross R."/>
            <person name="Yang R."/>
            <person name="Briner A.E."/>
            <person name="Felis G.E."/>
            <person name="de Vos W.M."/>
            <person name="Barrangou R."/>
            <person name="Klaenhammer T.R."/>
            <person name="Caufield P.W."/>
            <person name="Cui Y."/>
            <person name="Zhang H."/>
            <person name="O'Toole P.W."/>
        </authorList>
    </citation>
    <scope>NUCLEOTIDE SEQUENCE [LARGE SCALE GENOMIC DNA]</scope>
    <source>
        <strain evidence="4 5">DSM 20019</strain>
    </source>
</reference>
<gene>
    <name evidence="4" type="ORF">FC08_GL001043</name>
</gene>
<organism evidence="4 5">
    <name type="scientific">Latilactobacillus curvatus JCM 1096 = DSM 20019</name>
    <dbReference type="NCBI Taxonomy" id="1293592"/>
    <lineage>
        <taxon>Bacteria</taxon>
        <taxon>Bacillati</taxon>
        <taxon>Bacillota</taxon>
        <taxon>Bacilli</taxon>
        <taxon>Lactobacillales</taxon>
        <taxon>Lactobacillaceae</taxon>
        <taxon>Latilactobacillus</taxon>
    </lineage>
</organism>
<dbReference type="Pfam" id="PF13425">
    <property type="entry name" value="O-antigen_lig"/>
    <property type="match status" value="1"/>
</dbReference>
<feature type="transmembrane region" description="Helical" evidence="2">
    <location>
        <begin position="464"/>
        <end position="483"/>
    </location>
</feature>
<dbReference type="CDD" id="cd00761">
    <property type="entry name" value="Glyco_tranf_GTA_type"/>
    <property type="match status" value="1"/>
</dbReference>
<sequence>MGGSTVYSKLKTTILWFIIIQPFLDIFYLYQPPISTILKFSPATMLRIILVGIISILFLWSNKNKKMKLFLGIYMGLLIVYFIGHHLNAMQFHSLVDGNFGYSITGEIFYLIRMVLPLIILVVSYNVKFTDNQLESIISWLVALISGSIVVTNLFKISLASYTNQRITGSIINWFFDNRHGSYFQLASKGFFNFANSTAAVEVLLLPVMLYYLIKHTNVKNFILSLVQVLAMFMLGTKVSTLGCIGMVILMTGMYLFFTLIKQDLVLKKSVLGILLLFIVLCGIIYPVSPAINRTNFDAQIQQERDGDKAEVEKREKKLEEKSKKGDSKKEINKHETPLIRYIRKHYSEYSINARFIEVSYPYYDDPGFWKEIMKWPIQDRISFRKIEIAMLNRVKEVNDNPKDELFGITYTRMNNIFNVERDFISQYYSMGILGVILLVLPYILGVIYLIYTILRYFRTKFTFRNMSFLLGILGILSVSLYSGNVMDFLTATFILAFIEGQLLARVKTQTFSEQEKISLLMPTYNDQETILESLESIRNQTYTNWELIIIDDGSTDNTKQVVNDYINCFNLEHKVRYLYESNSDQLNALKLGVKYLSGTIVYIIHSDDIFSNRKVLSRAIHILESDDIDGILADISIDNGNHTKIRKQSTLDYLGNSRQLKIQTLWLGRNLYLDFAFWRTPVFENQVHRNYLSWNTPNWINLQDELINSLNLENANFSVINYRVHDGNYINSEVGNLNVLNGELRTLVSLLSRYQIPNYQFQYRIFRIFNKLNLLSIYWPVAFKGQTAKKAVGEIVGFAISKRVPDFNNQPYLKALIAFYKADQDRTVDLKIPVELPIYYGSDMRQFNQKMINGTLEPFYGELFEEMQKGFTKIKVSKEDLVKWQVIIQFLNIKPYVDLEVRN</sequence>
<keyword evidence="2" id="KW-0812">Transmembrane</keyword>
<feature type="transmembrane region" description="Helical" evidence="2">
    <location>
        <begin position="69"/>
        <end position="88"/>
    </location>
</feature>
<feature type="transmembrane region" description="Helical" evidence="2">
    <location>
        <begin position="245"/>
        <end position="261"/>
    </location>
</feature>